<protein>
    <submittedName>
        <fullName evidence="2">Uncharacterized protein</fullName>
    </submittedName>
</protein>
<dbReference type="EMBL" id="KN824327">
    <property type="protein sequence ID" value="KIM24117.1"/>
    <property type="molecule type" value="Genomic_DNA"/>
</dbReference>
<evidence type="ECO:0000313" key="3">
    <source>
        <dbReference type="Proteomes" id="UP000054097"/>
    </source>
</evidence>
<feature type="region of interest" description="Disordered" evidence="1">
    <location>
        <begin position="20"/>
        <end position="40"/>
    </location>
</feature>
<dbReference type="AlphaFoldDB" id="A0A0C2X450"/>
<gene>
    <name evidence="2" type="ORF">M408DRAFT_243399</name>
</gene>
<evidence type="ECO:0000256" key="1">
    <source>
        <dbReference type="SAM" id="MobiDB-lite"/>
    </source>
</evidence>
<reference evidence="3" key="2">
    <citation type="submission" date="2015-01" db="EMBL/GenBank/DDBJ databases">
        <title>Evolutionary Origins and Diversification of the Mycorrhizal Mutualists.</title>
        <authorList>
            <consortium name="DOE Joint Genome Institute"/>
            <consortium name="Mycorrhizal Genomics Consortium"/>
            <person name="Kohler A."/>
            <person name="Kuo A."/>
            <person name="Nagy L.G."/>
            <person name="Floudas D."/>
            <person name="Copeland A."/>
            <person name="Barry K.W."/>
            <person name="Cichocki N."/>
            <person name="Veneault-Fourrey C."/>
            <person name="LaButti K."/>
            <person name="Lindquist E.A."/>
            <person name="Lipzen A."/>
            <person name="Lundell T."/>
            <person name="Morin E."/>
            <person name="Murat C."/>
            <person name="Riley R."/>
            <person name="Ohm R."/>
            <person name="Sun H."/>
            <person name="Tunlid A."/>
            <person name="Henrissat B."/>
            <person name="Grigoriev I.V."/>
            <person name="Hibbett D.S."/>
            <person name="Martin F."/>
        </authorList>
    </citation>
    <scope>NUCLEOTIDE SEQUENCE [LARGE SCALE GENOMIC DNA]</scope>
    <source>
        <strain evidence="3">MAFF 305830</strain>
    </source>
</reference>
<name>A0A0C2X450_SERVB</name>
<dbReference type="OrthoDB" id="2626014at2759"/>
<reference evidence="2 3" key="1">
    <citation type="submission" date="2014-04" db="EMBL/GenBank/DDBJ databases">
        <authorList>
            <consortium name="DOE Joint Genome Institute"/>
            <person name="Kuo A."/>
            <person name="Zuccaro A."/>
            <person name="Kohler A."/>
            <person name="Nagy L.G."/>
            <person name="Floudas D."/>
            <person name="Copeland A."/>
            <person name="Barry K.W."/>
            <person name="Cichocki N."/>
            <person name="Veneault-Fourrey C."/>
            <person name="LaButti K."/>
            <person name="Lindquist E.A."/>
            <person name="Lipzen A."/>
            <person name="Lundell T."/>
            <person name="Morin E."/>
            <person name="Murat C."/>
            <person name="Sun H."/>
            <person name="Tunlid A."/>
            <person name="Henrissat B."/>
            <person name="Grigoriev I.V."/>
            <person name="Hibbett D.S."/>
            <person name="Martin F."/>
            <person name="Nordberg H.P."/>
            <person name="Cantor M.N."/>
            <person name="Hua S.X."/>
        </authorList>
    </citation>
    <scope>NUCLEOTIDE SEQUENCE [LARGE SCALE GENOMIC DNA]</scope>
    <source>
        <strain evidence="2 3">MAFF 305830</strain>
    </source>
</reference>
<feature type="compositionally biased region" description="Pro residues" evidence="1">
    <location>
        <begin position="28"/>
        <end position="40"/>
    </location>
</feature>
<dbReference type="STRING" id="933852.A0A0C2X450"/>
<keyword evidence="3" id="KW-1185">Reference proteome</keyword>
<evidence type="ECO:0000313" key="2">
    <source>
        <dbReference type="EMBL" id="KIM24117.1"/>
    </source>
</evidence>
<dbReference type="HOGENOM" id="CLU_132809_0_0_1"/>
<organism evidence="2 3">
    <name type="scientific">Serendipita vermifera MAFF 305830</name>
    <dbReference type="NCBI Taxonomy" id="933852"/>
    <lineage>
        <taxon>Eukaryota</taxon>
        <taxon>Fungi</taxon>
        <taxon>Dikarya</taxon>
        <taxon>Basidiomycota</taxon>
        <taxon>Agaricomycotina</taxon>
        <taxon>Agaricomycetes</taxon>
        <taxon>Sebacinales</taxon>
        <taxon>Serendipitaceae</taxon>
        <taxon>Serendipita</taxon>
    </lineage>
</organism>
<sequence>MAADYRGDWEPEADYTGHQWFTNLPPKAKTPPPAPSPKPTYIPEPAVVERNNLFVYALKSAPGVLMEQYKHFGQLGVLGWCSEFSELIDELKEFGSLGHMFTDTRDQALETCSLLLDALVTQMEVRMQIIVMFMSFQVQRLRKFLDANTEFDDYPQPEFPMHFLPR</sequence>
<dbReference type="Proteomes" id="UP000054097">
    <property type="component" value="Unassembled WGS sequence"/>
</dbReference>
<accession>A0A0C2X450</accession>
<proteinExistence type="predicted"/>